<dbReference type="AlphaFoldDB" id="A0AAU9IH97"/>
<proteinExistence type="predicted"/>
<dbReference type="Proteomes" id="UP001162131">
    <property type="component" value="Unassembled WGS sequence"/>
</dbReference>
<keyword evidence="3" id="KW-1185">Reference proteome</keyword>
<dbReference type="SUPFAM" id="SSF56112">
    <property type="entry name" value="Protein kinase-like (PK-like)"/>
    <property type="match status" value="1"/>
</dbReference>
<evidence type="ECO:0000259" key="1">
    <source>
        <dbReference type="PROSITE" id="PS50011"/>
    </source>
</evidence>
<name>A0AAU9IH97_9CILI</name>
<reference evidence="2" key="1">
    <citation type="submission" date="2021-09" db="EMBL/GenBank/DDBJ databases">
        <authorList>
            <consortium name="AG Swart"/>
            <person name="Singh M."/>
            <person name="Singh A."/>
            <person name="Seah K."/>
            <person name="Emmerich C."/>
        </authorList>
    </citation>
    <scope>NUCLEOTIDE SEQUENCE</scope>
    <source>
        <strain evidence="2">ATCC30299</strain>
    </source>
</reference>
<dbReference type="InterPro" id="IPR011009">
    <property type="entry name" value="Kinase-like_dom_sf"/>
</dbReference>
<dbReference type="GO" id="GO:0005524">
    <property type="term" value="F:ATP binding"/>
    <property type="evidence" value="ECO:0007669"/>
    <property type="project" value="InterPro"/>
</dbReference>
<evidence type="ECO:0000313" key="3">
    <source>
        <dbReference type="Proteomes" id="UP001162131"/>
    </source>
</evidence>
<protein>
    <recommendedName>
        <fullName evidence="1">Protein kinase domain-containing protein</fullName>
    </recommendedName>
</protein>
<dbReference type="GO" id="GO:0004672">
    <property type="term" value="F:protein kinase activity"/>
    <property type="evidence" value="ECO:0007669"/>
    <property type="project" value="InterPro"/>
</dbReference>
<evidence type="ECO:0000313" key="2">
    <source>
        <dbReference type="EMBL" id="CAG9312611.1"/>
    </source>
</evidence>
<dbReference type="Gene3D" id="1.10.510.10">
    <property type="entry name" value="Transferase(Phosphotransferase) domain 1"/>
    <property type="match status" value="1"/>
</dbReference>
<organism evidence="2 3">
    <name type="scientific">Blepharisma stoltei</name>
    <dbReference type="NCBI Taxonomy" id="1481888"/>
    <lineage>
        <taxon>Eukaryota</taxon>
        <taxon>Sar</taxon>
        <taxon>Alveolata</taxon>
        <taxon>Ciliophora</taxon>
        <taxon>Postciliodesmatophora</taxon>
        <taxon>Heterotrichea</taxon>
        <taxon>Heterotrichida</taxon>
        <taxon>Blepharismidae</taxon>
        <taxon>Blepharisma</taxon>
    </lineage>
</organism>
<dbReference type="PROSITE" id="PS50011">
    <property type="entry name" value="PROTEIN_KINASE_DOM"/>
    <property type="match status" value="1"/>
</dbReference>
<accession>A0AAU9IH97</accession>
<feature type="domain" description="Protein kinase" evidence="1">
    <location>
        <begin position="12"/>
        <end position="144"/>
    </location>
</feature>
<sequence length="144" mass="16805">MALFPEELTNVFQVKDHFNGEAYGTIYRAIKRSNGKMHAIKAVARTSTGLSWKDIAAEVQILLYANPYKLRLDSFFVSDNTFFIVIDYCGNGDFLKAIFDKFEGHELRRNLKIFFPDLLWAWVFALQRIYSSRASSTKYPFRRK</sequence>
<dbReference type="InterPro" id="IPR000719">
    <property type="entry name" value="Prot_kinase_dom"/>
</dbReference>
<gene>
    <name evidence="2" type="ORF">BSTOLATCC_MIC7140</name>
</gene>
<comment type="caution">
    <text evidence="2">The sequence shown here is derived from an EMBL/GenBank/DDBJ whole genome shotgun (WGS) entry which is preliminary data.</text>
</comment>
<dbReference type="EMBL" id="CAJZBQ010000008">
    <property type="protein sequence ID" value="CAG9312611.1"/>
    <property type="molecule type" value="Genomic_DNA"/>
</dbReference>